<dbReference type="Proteomes" id="UP000094336">
    <property type="component" value="Unassembled WGS sequence"/>
</dbReference>
<proteinExistence type="predicted"/>
<dbReference type="GO" id="GO:0007017">
    <property type="term" value="P:microtubule-based process"/>
    <property type="evidence" value="ECO:0007669"/>
    <property type="project" value="InterPro"/>
</dbReference>
<dbReference type="InterPro" id="IPR028133">
    <property type="entry name" value="Dynamitin"/>
</dbReference>
<dbReference type="OrthoDB" id="4977at2759"/>
<sequence length="374" mass="42181">MSKYSELPDVEVDAQDCFETSDVDEVESIDTSVYEAEEKDIDQSKVLPEHARLRFENYLIDGCRVDFSDSIVPKKGSYASAHLAETPAQKLLRIRRELEELALVQDESAVLKHELEGLQSMVQKLNQKPVGPSVVSYQPESTPESGVALPPKQGIQLVQEFLLLESRLAKLEAVVGYDFINSEAKQSIQALINDLSRKINILYMESELLKADGEEKRFAKLLASVAELNKKSEMIYARRNTSATISSLMDGETSHTEPHTEPHTDLHTAPPEAKKLLELYAKFRQISQLDSTTRHIVDRLRSLHEMHTQISHSLSVCESISDTVTDVTESIDHWQAAIRVVEEKLAKEQGVWNRSSAEILRMLEKLETRVGTLE</sequence>
<organism evidence="4 5">
    <name type="scientific">Babjeviella inositovora NRRL Y-12698</name>
    <dbReference type="NCBI Taxonomy" id="984486"/>
    <lineage>
        <taxon>Eukaryota</taxon>
        <taxon>Fungi</taxon>
        <taxon>Dikarya</taxon>
        <taxon>Ascomycota</taxon>
        <taxon>Saccharomycotina</taxon>
        <taxon>Pichiomycetes</taxon>
        <taxon>Serinales incertae sedis</taxon>
        <taxon>Babjeviella</taxon>
    </lineage>
</organism>
<gene>
    <name evidence="4" type="ORF">BABINDRAFT_11148</name>
</gene>
<dbReference type="Pfam" id="PF04912">
    <property type="entry name" value="Dynamitin"/>
    <property type="match status" value="2"/>
</dbReference>
<protein>
    <recommendedName>
        <fullName evidence="6">Dynactin subunit 2</fullName>
    </recommendedName>
</protein>
<evidence type="ECO:0000256" key="3">
    <source>
        <dbReference type="SAM" id="MobiDB-lite"/>
    </source>
</evidence>
<evidence type="ECO:0000256" key="1">
    <source>
        <dbReference type="ARBA" id="ARBA00004496"/>
    </source>
</evidence>
<dbReference type="PANTHER" id="PTHR15346">
    <property type="entry name" value="DYNACTIN SUBUNIT"/>
    <property type="match status" value="1"/>
</dbReference>
<evidence type="ECO:0000256" key="2">
    <source>
        <dbReference type="ARBA" id="ARBA00022490"/>
    </source>
</evidence>
<dbReference type="GO" id="GO:0005869">
    <property type="term" value="C:dynactin complex"/>
    <property type="evidence" value="ECO:0007669"/>
    <property type="project" value="InterPro"/>
</dbReference>
<comment type="subcellular location">
    <subcellularLocation>
        <location evidence="1">Cytoplasm</location>
    </subcellularLocation>
</comment>
<accession>A0A1E3QYL6</accession>
<dbReference type="EMBL" id="KV454426">
    <property type="protein sequence ID" value="ODQ82779.1"/>
    <property type="molecule type" value="Genomic_DNA"/>
</dbReference>
<keyword evidence="2" id="KW-0963">Cytoplasm</keyword>
<dbReference type="RefSeq" id="XP_018988107.1">
    <property type="nucleotide sequence ID" value="XM_019126843.1"/>
</dbReference>
<evidence type="ECO:0008006" key="6">
    <source>
        <dbReference type="Google" id="ProtNLM"/>
    </source>
</evidence>
<dbReference type="AlphaFoldDB" id="A0A1E3QYL6"/>
<dbReference type="STRING" id="984486.A0A1E3QYL6"/>
<name>A0A1E3QYL6_9ASCO</name>
<evidence type="ECO:0000313" key="5">
    <source>
        <dbReference type="Proteomes" id="UP000094336"/>
    </source>
</evidence>
<feature type="region of interest" description="Disordered" evidence="3">
    <location>
        <begin position="249"/>
        <end position="268"/>
    </location>
</feature>
<keyword evidence="5" id="KW-1185">Reference proteome</keyword>
<evidence type="ECO:0000313" key="4">
    <source>
        <dbReference type="EMBL" id="ODQ82779.1"/>
    </source>
</evidence>
<dbReference type="GeneID" id="30144697"/>
<dbReference type="GO" id="GO:0005737">
    <property type="term" value="C:cytoplasm"/>
    <property type="evidence" value="ECO:0007669"/>
    <property type="project" value="UniProtKB-SubCell"/>
</dbReference>
<feature type="compositionally biased region" description="Basic and acidic residues" evidence="3">
    <location>
        <begin position="252"/>
        <end position="268"/>
    </location>
</feature>
<reference evidence="5" key="1">
    <citation type="submission" date="2016-05" db="EMBL/GenBank/DDBJ databases">
        <title>Comparative genomics of biotechnologically important yeasts.</title>
        <authorList>
            <consortium name="DOE Joint Genome Institute"/>
            <person name="Riley R."/>
            <person name="Haridas S."/>
            <person name="Wolfe K.H."/>
            <person name="Lopes M.R."/>
            <person name="Hittinger C.T."/>
            <person name="Goker M."/>
            <person name="Salamov A."/>
            <person name="Wisecaver J."/>
            <person name="Long T.M."/>
            <person name="Aerts A.L."/>
            <person name="Barry K."/>
            <person name="Choi C."/>
            <person name="Clum A."/>
            <person name="Coughlan A.Y."/>
            <person name="Deshpande S."/>
            <person name="Douglass A.P."/>
            <person name="Hanson S.J."/>
            <person name="Klenk H.-P."/>
            <person name="Labutti K."/>
            <person name="Lapidus A."/>
            <person name="Lindquist E."/>
            <person name="Lipzen A."/>
            <person name="Meier-Kolthoff J.P."/>
            <person name="Ohm R.A."/>
            <person name="Otillar R.P."/>
            <person name="Pangilinan J."/>
            <person name="Peng Y."/>
            <person name="Rokas A."/>
            <person name="Rosa C.A."/>
            <person name="Scheuner C."/>
            <person name="Sibirny A.A."/>
            <person name="Slot J.C."/>
            <person name="Stielow J.B."/>
            <person name="Sun H."/>
            <person name="Kurtzman C.P."/>
            <person name="Blackwell M."/>
            <person name="Grigoriev I.V."/>
            <person name="Jeffries T.W."/>
        </authorList>
    </citation>
    <scope>NUCLEOTIDE SEQUENCE [LARGE SCALE GENOMIC DNA]</scope>
    <source>
        <strain evidence="5">NRRL Y-12698</strain>
    </source>
</reference>